<evidence type="ECO:0000313" key="2">
    <source>
        <dbReference type="EMBL" id="JAP76074.1"/>
    </source>
</evidence>
<organism evidence="2">
    <name type="scientific">Rhipicephalus appendiculatus</name>
    <name type="common">Brown ear tick</name>
    <dbReference type="NCBI Taxonomy" id="34631"/>
    <lineage>
        <taxon>Eukaryota</taxon>
        <taxon>Metazoa</taxon>
        <taxon>Ecdysozoa</taxon>
        <taxon>Arthropoda</taxon>
        <taxon>Chelicerata</taxon>
        <taxon>Arachnida</taxon>
        <taxon>Acari</taxon>
        <taxon>Parasitiformes</taxon>
        <taxon>Ixodida</taxon>
        <taxon>Ixodoidea</taxon>
        <taxon>Ixodidae</taxon>
        <taxon>Rhipicephalinae</taxon>
        <taxon>Rhipicephalus</taxon>
        <taxon>Rhipicephalus</taxon>
    </lineage>
</organism>
<feature type="chain" id="PRO_5007284436" description="Secreted protein" evidence="1">
    <location>
        <begin position="25"/>
        <end position="85"/>
    </location>
</feature>
<evidence type="ECO:0008006" key="3">
    <source>
        <dbReference type="Google" id="ProtNLM"/>
    </source>
</evidence>
<reference evidence="2" key="1">
    <citation type="journal article" date="2016" name="Ticks Tick Borne Dis.">
        <title>De novo assembly and annotation of the salivary gland transcriptome of Rhipicephalus appendiculatus male and female ticks during blood feeding.</title>
        <authorList>
            <person name="de Castro M.H."/>
            <person name="de Klerk D."/>
            <person name="Pienaar R."/>
            <person name="Latif A.A."/>
            <person name="Rees D.J."/>
            <person name="Mans B.J."/>
        </authorList>
    </citation>
    <scope>NUCLEOTIDE SEQUENCE</scope>
    <source>
        <tissue evidence="2">Salivary glands</tissue>
    </source>
</reference>
<sequence length="85" mass="9576">MTVHCHIIVKLGAIVVSLVNVAQRGVLVVSRYSSTPSSSFVIFFCGARDEPCFLLFHYSLHFCSLRSAKYVLEVDPLLFFFLSFV</sequence>
<evidence type="ECO:0000256" key="1">
    <source>
        <dbReference type="SAM" id="SignalP"/>
    </source>
</evidence>
<accession>A0A131Y9S1</accession>
<feature type="signal peptide" evidence="1">
    <location>
        <begin position="1"/>
        <end position="24"/>
    </location>
</feature>
<proteinExistence type="predicted"/>
<dbReference type="EMBL" id="GEDV01012483">
    <property type="protein sequence ID" value="JAP76074.1"/>
    <property type="molecule type" value="Transcribed_RNA"/>
</dbReference>
<dbReference type="AlphaFoldDB" id="A0A131Y9S1"/>
<protein>
    <recommendedName>
        <fullName evidence="3">Secreted protein</fullName>
    </recommendedName>
</protein>
<name>A0A131Y9S1_RHIAP</name>
<keyword evidence="1" id="KW-0732">Signal</keyword>